<gene>
    <name evidence="2" type="ORF">FWILDA_LOCUS3521</name>
</gene>
<reference evidence="2" key="1">
    <citation type="submission" date="2022-08" db="EMBL/GenBank/DDBJ databases">
        <authorList>
            <person name="Kallberg Y."/>
            <person name="Tangrot J."/>
            <person name="Rosling A."/>
        </authorList>
    </citation>
    <scope>NUCLEOTIDE SEQUENCE</scope>
    <source>
        <strain evidence="2">Wild A</strain>
    </source>
</reference>
<comment type="caution">
    <text evidence="2">The sequence shown here is derived from an EMBL/GenBank/DDBJ whole genome shotgun (WGS) entry which is preliminary data.</text>
</comment>
<dbReference type="OrthoDB" id="1028014at2759"/>
<dbReference type="InterPro" id="IPR001214">
    <property type="entry name" value="SET_dom"/>
</dbReference>
<dbReference type="AlphaFoldDB" id="A0A9W4SH40"/>
<dbReference type="InterPro" id="IPR050869">
    <property type="entry name" value="H3K4_H4K5_MeTrfase"/>
</dbReference>
<dbReference type="InterPro" id="IPR011990">
    <property type="entry name" value="TPR-like_helical_dom_sf"/>
</dbReference>
<dbReference type="CDD" id="cd20071">
    <property type="entry name" value="SET_SMYD"/>
    <property type="match status" value="1"/>
</dbReference>
<dbReference type="Gene3D" id="2.170.270.10">
    <property type="entry name" value="SET domain"/>
    <property type="match status" value="1"/>
</dbReference>
<dbReference type="SMART" id="SM00317">
    <property type="entry name" value="SET"/>
    <property type="match status" value="1"/>
</dbReference>
<name>A0A9W4SH40_9GLOM</name>
<keyword evidence="3" id="KW-1185">Reference proteome</keyword>
<dbReference type="EMBL" id="CAMKVN010000472">
    <property type="protein sequence ID" value="CAI2168316.1"/>
    <property type="molecule type" value="Genomic_DNA"/>
</dbReference>
<dbReference type="GO" id="GO:0005634">
    <property type="term" value="C:nucleus"/>
    <property type="evidence" value="ECO:0007669"/>
    <property type="project" value="TreeGrafter"/>
</dbReference>
<feature type="domain" description="SET" evidence="1">
    <location>
        <begin position="3"/>
        <end position="188"/>
    </location>
</feature>
<accession>A0A9W4SH40</accession>
<dbReference type="Pfam" id="PF00856">
    <property type="entry name" value="SET"/>
    <property type="match status" value="1"/>
</dbReference>
<evidence type="ECO:0000259" key="1">
    <source>
        <dbReference type="PROSITE" id="PS50280"/>
    </source>
</evidence>
<organism evidence="2 3">
    <name type="scientific">Funneliformis geosporum</name>
    <dbReference type="NCBI Taxonomy" id="1117311"/>
    <lineage>
        <taxon>Eukaryota</taxon>
        <taxon>Fungi</taxon>
        <taxon>Fungi incertae sedis</taxon>
        <taxon>Mucoromycota</taxon>
        <taxon>Glomeromycotina</taxon>
        <taxon>Glomeromycetes</taxon>
        <taxon>Glomerales</taxon>
        <taxon>Glomeraceae</taxon>
        <taxon>Funneliformis</taxon>
    </lineage>
</organism>
<protein>
    <submittedName>
        <fullName evidence="2">18057_t:CDS:1</fullName>
    </submittedName>
</protein>
<dbReference type="Proteomes" id="UP001153678">
    <property type="component" value="Unassembled WGS sequence"/>
</dbReference>
<evidence type="ECO:0000313" key="2">
    <source>
        <dbReference type="EMBL" id="CAI2168316.1"/>
    </source>
</evidence>
<dbReference type="PANTHER" id="PTHR12197">
    <property type="entry name" value="HISTONE-LYSINE N-METHYLTRANSFERASE SMYD"/>
    <property type="match status" value="1"/>
</dbReference>
<proteinExistence type="predicted"/>
<dbReference type="SUPFAM" id="SSF82199">
    <property type="entry name" value="SET domain"/>
    <property type="match status" value="1"/>
</dbReference>
<dbReference type="PROSITE" id="PS50280">
    <property type="entry name" value="SET"/>
    <property type="match status" value="1"/>
</dbReference>
<dbReference type="PANTHER" id="PTHR12197:SF251">
    <property type="entry name" value="EG:BACR7C10.4 PROTEIN"/>
    <property type="match status" value="1"/>
</dbReference>
<dbReference type="Gene3D" id="1.25.40.10">
    <property type="entry name" value="Tetratricopeptide repeat domain"/>
    <property type="match status" value="1"/>
</dbReference>
<dbReference type="InterPro" id="IPR046341">
    <property type="entry name" value="SET_dom_sf"/>
</dbReference>
<sequence length="455" mass="51947">MVNGIEVRYEEKFGYGLFATRDFEKGEIILSETPLINTLSSKRDRAFAYTFDVDLSVFSTFKAFLDASPEVQNVILNKFYLPPQDQFDSAWSSIGSSNIDKIITTCIKRVEAWSDIPEETFRKVFMIFTLNSHDFSSDGSDGSAIFVLGSKMNHSCEANTFYQSIDGRGVHTAVTRISKGEQITTDYLGKDSILSKSVRHMILKRTKLFTCECPRCTEGMDVSRGLPCPNCSGCIQNQRRMSGGYIYWYPILSTTENKTSTAQNYWLCDMCNSRFEDNSPRLYSLFTREASLVQKVIALEEKLNNNPFISRSQLNDLYNACLTQLGTRHWTYIIILKIIILFDASNGKLQSKNTIIEYLDQVLTWYERYDFDVPRYLGVFVLRVASVLIQAGEYGVGLFFLERVFDDFEYGNTFVQDYKFALDLMAKCRAAIAHTTSLKDNVVTNQINCEPLKIV</sequence>
<evidence type="ECO:0000313" key="3">
    <source>
        <dbReference type="Proteomes" id="UP001153678"/>
    </source>
</evidence>